<dbReference type="Proteomes" id="UP000308652">
    <property type="component" value="Unassembled WGS sequence"/>
</dbReference>
<proteinExistence type="predicted"/>
<accession>A0A5C3LTZ0</accession>
<protein>
    <submittedName>
        <fullName evidence="1">Uncharacterized protein</fullName>
    </submittedName>
</protein>
<dbReference type="EMBL" id="ML213617">
    <property type="protein sequence ID" value="TFK36017.1"/>
    <property type="molecule type" value="Genomic_DNA"/>
</dbReference>
<dbReference type="AlphaFoldDB" id="A0A5C3LTZ0"/>
<dbReference type="OrthoDB" id="5979581at2759"/>
<gene>
    <name evidence="1" type="ORF">BDQ12DRAFT_687510</name>
</gene>
<keyword evidence="2" id="KW-1185">Reference proteome</keyword>
<evidence type="ECO:0000313" key="1">
    <source>
        <dbReference type="EMBL" id="TFK36017.1"/>
    </source>
</evidence>
<name>A0A5C3LTZ0_9AGAR</name>
<dbReference type="Gene3D" id="3.30.200.20">
    <property type="entry name" value="Phosphorylase Kinase, domain 1"/>
    <property type="match status" value="1"/>
</dbReference>
<sequence length="88" mass="9913">MHPLHLLSTPPHPLSRLLDPLTQYTPRGCPHVISFFNHFQHKRQKGTHICIVFGVLSENILGLIRSNTISSMKCKRVNSAVLRMPSGC</sequence>
<reference evidence="1 2" key="1">
    <citation type="journal article" date="2019" name="Nat. Ecol. Evol.">
        <title>Megaphylogeny resolves global patterns of mushroom evolution.</title>
        <authorList>
            <person name="Varga T."/>
            <person name="Krizsan K."/>
            <person name="Foldi C."/>
            <person name="Dima B."/>
            <person name="Sanchez-Garcia M."/>
            <person name="Sanchez-Ramirez S."/>
            <person name="Szollosi G.J."/>
            <person name="Szarkandi J.G."/>
            <person name="Papp V."/>
            <person name="Albert L."/>
            <person name="Andreopoulos W."/>
            <person name="Angelini C."/>
            <person name="Antonin V."/>
            <person name="Barry K.W."/>
            <person name="Bougher N.L."/>
            <person name="Buchanan P."/>
            <person name="Buyck B."/>
            <person name="Bense V."/>
            <person name="Catcheside P."/>
            <person name="Chovatia M."/>
            <person name="Cooper J."/>
            <person name="Damon W."/>
            <person name="Desjardin D."/>
            <person name="Finy P."/>
            <person name="Geml J."/>
            <person name="Haridas S."/>
            <person name="Hughes K."/>
            <person name="Justo A."/>
            <person name="Karasinski D."/>
            <person name="Kautmanova I."/>
            <person name="Kiss B."/>
            <person name="Kocsube S."/>
            <person name="Kotiranta H."/>
            <person name="LaButti K.M."/>
            <person name="Lechner B.E."/>
            <person name="Liimatainen K."/>
            <person name="Lipzen A."/>
            <person name="Lukacs Z."/>
            <person name="Mihaltcheva S."/>
            <person name="Morgado L.N."/>
            <person name="Niskanen T."/>
            <person name="Noordeloos M.E."/>
            <person name="Ohm R.A."/>
            <person name="Ortiz-Santana B."/>
            <person name="Ovrebo C."/>
            <person name="Racz N."/>
            <person name="Riley R."/>
            <person name="Savchenko A."/>
            <person name="Shiryaev A."/>
            <person name="Soop K."/>
            <person name="Spirin V."/>
            <person name="Szebenyi C."/>
            <person name="Tomsovsky M."/>
            <person name="Tulloss R.E."/>
            <person name="Uehling J."/>
            <person name="Grigoriev I.V."/>
            <person name="Vagvolgyi C."/>
            <person name="Papp T."/>
            <person name="Martin F.M."/>
            <person name="Miettinen O."/>
            <person name="Hibbett D.S."/>
            <person name="Nagy L.G."/>
        </authorList>
    </citation>
    <scope>NUCLEOTIDE SEQUENCE [LARGE SCALE GENOMIC DNA]</scope>
    <source>
        <strain evidence="1 2">CBS 166.37</strain>
    </source>
</reference>
<organism evidence="1 2">
    <name type="scientific">Crucibulum laeve</name>
    <dbReference type="NCBI Taxonomy" id="68775"/>
    <lineage>
        <taxon>Eukaryota</taxon>
        <taxon>Fungi</taxon>
        <taxon>Dikarya</taxon>
        <taxon>Basidiomycota</taxon>
        <taxon>Agaricomycotina</taxon>
        <taxon>Agaricomycetes</taxon>
        <taxon>Agaricomycetidae</taxon>
        <taxon>Agaricales</taxon>
        <taxon>Agaricineae</taxon>
        <taxon>Nidulariaceae</taxon>
        <taxon>Crucibulum</taxon>
    </lineage>
</organism>
<dbReference type="Gene3D" id="1.10.510.10">
    <property type="entry name" value="Transferase(Phosphotransferase) domain 1"/>
    <property type="match status" value="1"/>
</dbReference>
<evidence type="ECO:0000313" key="2">
    <source>
        <dbReference type="Proteomes" id="UP000308652"/>
    </source>
</evidence>